<dbReference type="GO" id="GO:0003700">
    <property type="term" value="F:DNA-binding transcription factor activity"/>
    <property type="evidence" value="ECO:0007669"/>
    <property type="project" value="InterPro"/>
</dbReference>
<dbReference type="PANTHER" id="PTHR31194:SF140">
    <property type="entry name" value="ETHYLENE-RESPONSIVE TRANSCRIPTION FACTOR CRF2"/>
    <property type="match status" value="1"/>
</dbReference>
<feature type="compositionally biased region" description="Polar residues" evidence="10">
    <location>
        <begin position="328"/>
        <end position="343"/>
    </location>
</feature>
<proteinExistence type="inferred from homology"/>
<dbReference type="CDD" id="cd00018">
    <property type="entry name" value="AP2"/>
    <property type="match status" value="1"/>
</dbReference>
<evidence type="ECO:0000256" key="6">
    <source>
        <dbReference type="ARBA" id="ARBA00023163"/>
    </source>
</evidence>
<dbReference type="SUPFAM" id="SSF54171">
    <property type="entry name" value="DNA-binding domain"/>
    <property type="match status" value="1"/>
</dbReference>
<feature type="coiled-coil region" evidence="9">
    <location>
        <begin position="143"/>
        <end position="170"/>
    </location>
</feature>
<evidence type="ECO:0000256" key="9">
    <source>
        <dbReference type="SAM" id="Coils"/>
    </source>
</evidence>
<dbReference type="InterPro" id="IPR016177">
    <property type="entry name" value="DNA-bd_dom_sf"/>
</dbReference>
<feature type="region of interest" description="Disordered" evidence="10">
    <location>
        <begin position="328"/>
        <end position="347"/>
    </location>
</feature>
<dbReference type="InterPro" id="IPR036955">
    <property type="entry name" value="AP2/ERF_dom_sf"/>
</dbReference>
<feature type="domain" description="AP2/ERF" evidence="11">
    <location>
        <begin position="343"/>
        <end position="400"/>
    </location>
</feature>
<protein>
    <recommendedName>
        <fullName evidence="11">AP2/ERF domain-containing protein</fullName>
    </recommendedName>
</protein>
<evidence type="ECO:0000313" key="12">
    <source>
        <dbReference type="EMBL" id="CAE5959701.1"/>
    </source>
</evidence>
<comment type="similarity">
    <text evidence="8">Belongs to the AP2/ERF transcription factor family. ERF subfamily.</text>
</comment>
<dbReference type="InterPro" id="IPR050913">
    <property type="entry name" value="AP2/ERF_ERF"/>
</dbReference>
<dbReference type="EMBL" id="LR999451">
    <property type="protein sequence ID" value="CAE5959701.1"/>
    <property type="molecule type" value="Genomic_DNA"/>
</dbReference>
<evidence type="ECO:0000256" key="8">
    <source>
        <dbReference type="ARBA" id="ARBA00024343"/>
    </source>
</evidence>
<evidence type="ECO:0000259" key="11">
    <source>
        <dbReference type="PROSITE" id="PS51032"/>
    </source>
</evidence>
<keyword evidence="2" id="KW-0936">Ethylene signaling pathway</keyword>
<evidence type="ECO:0000256" key="3">
    <source>
        <dbReference type="ARBA" id="ARBA00023015"/>
    </source>
</evidence>
<dbReference type="InterPro" id="IPR001471">
    <property type="entry name" value="AP2/ERF_dom"/>
</dbReference>
<evidence type="ECO:0000256" key="7">
    <source>
        <dbReference type="ARBA" id="ARBA00023242"/>
    </source>
</evidence>
<dbReference type="PANTHER" id="PTHR31194">
    <property type="entry name" value="SHN SHINE , DNA BINDING / TRANSCRIPTION FACTOR"/>
    <property type="match status" value="1"/>
</dbReference>
<evidence type="ECO:0000313" key="13">
    <source>
        <dbReference type="Proteomes" id="UP000682877"/>
    </source>
</evidence>
<keyword evidence="4" id="KW-0238">DNA-binding</keyword>
<evidence type="ECO:0000256" key="5">
    <source>
        <dbReference type="ARBA" id="ARBA00023159"/>
    </source>
</evidence>
<dbReference type="GO" id="GO:0003677">
    <property type="term" value="F:DNA binding"/>
    <property type="evidence" value="ECO:0007669"/>
    <property type="project" value="UniProtKB-KW"/>
</dbReference>
<dbReference type="GO" id="GO:0005634">
    <property type="term" value="C:nucleus"/>
    <property type="evidence" value="ECO:0007669"/>
    <property type="project" value="UniProtKB-SubCell"/>
</dbReference>
<keyword evidence="9" id="KW-0175">Coiled coil</keyword>
<dbReference type="Pfam" id="PF00847">
    <property type="entry name" value="AP2"/>
    <property type="match status" value="1"/>
</dbReference>
<evidence type="ECO:0000256" key="10">
    <source>
        <dbReference type="SAM" id="MobiDB-lite"/>
    </source>
</evidence>
<keyword evidence="6" id="KW-0804">Transcription</keyword>
<feature type="region of interest" description="Disordered" evidence="10">
    <location>
        <begin position="265"/>
        <end position="307"/>
    </location>
</feature>
<dbReference type="PRINTS" id="PR00367">
    <property type="entry name" value="ETHRSPELEMNT"/>
</dbReference>
<dbReference type="SMART" id="SM00380">
    <property type="entry name" value="AP2"/>
    <property type="match status" value="1"/>
</dbReference>
<evidence type="ECO:0000256" key="1">
    <source>
        <dbReference type="ARBA" id="ARBA00004123"/>
    </source>
</evidence>
<evidence type="ECO:0000256" key="4">
    <source>
        <dbReference type="ARBA" id="ARBA00023125"/>
    </source>
</evidence>
<gene>
    <name evidence="12" type="ORF">AARE701A_LOCUS3201</name>
</gene>
<keyword evidence="13" id="KW-1185">Reference proteome</keyword>
<sequence length="584" mass="66497">MASGHRQQSKLDAKFKAMFETEDEKFQKLLDCLKPLSENQVQVDSFTLSDLNSIFLTACQMVKHVQVLTKIPYKDVRDSMLAKANSLGICPLSHEMNLRHIYDVCQWMKIKAGIKAVVEVQRSEKLKRRATAKGRTVAESAMIRAFNAQFAEYSSELKRARAALEKESDTGVRIRDKYWPVSAFDVAINVLHEEAILDFCRKVEVKCGLYKYVEGLIERKTVCFALREADNLRTVLKEMESFEVLVSSMDGNCLVGDKRKDIGSVLGHGGESSSKRERRLTYATDSSSDDESISGNNPRRQIKPKPPKRYVSKICVPTLIKRYENVSNSTGNKVAGNRKSSSGFKGVRRRPWGKFAAEIRNPFEKKRKWLGTFPTEEEAAEAYQRSKREFDERLGLVKPERDLVDLTKPCGVRKPEEKEVTDKSKCKKVSKRIVTDKSFGCGYNADEEEGVIGKMLEDPLMTSSIADIFRDSVVEANDIWVDYNSSEFNSLLDDLKFDFVEDDRVGKEKTFGFKIGDDTKVNHHAKIVSTIGDIFNDDLLDFDPLMDDFRLEDFPMDDFGLLGDPEDDDYSWFNGTTDWNDKCL</sequence>
<keyword evidence="3" id="KW-0805">Transcription regulation</keyword>
<reference evidence="12" key="1">
    <citation type="submission" date="2021-01" db="EMBL/GenBank/DDBJ databases">
        <authorList>
            <person name="Bezrukov I."/>
        </authorList>
    </citation>
    <scope>NUCLEOTIDE SEQUENCE</scope>
</reference>
<dbReference type="Proteomes" id="UP000682877">
    <property type="component" value="Chromosome 1"/>
</dbReference>
<name>A0A8S1ZK56_ARAAE</name>
<comment type="subcellular location">
    <subcellularLocation>
        <location evidence="1">Nucleus</location>
    </subcellularLocation>
</comment>
<dbReference type="AlphaFoldDB" id="A0A8S1ZK56"/>
<organism evidence="12 13">
    <name type="scientific">Arabidopsis arenosa</name>
    <name type="common">Sand rock-cress</name>
    <name type="synonym">Cardaminopsis arenosa</name>
    <dbReference type="NCBI Taxonomy" id="38785"/>
    <lineage>
        <taxon>Eukaryota</taxon>
        <taxon>Viridiplantae</taxon>
        <taxon>Streptophyta</taxon>
        <taxon>Embryophyta</taxon>
        <taxon>Tracheophyta</taxon>
        <taxon>Spermatophyta</taxon>
        <taxon>Magnoliopsida</taxon>
        <taxon>eudicotyledons</taxon>
        <taxon>Gunneridae</taxon>
        <taxon>Pentapetalae</taxon>
        <taxon>rosids</taxon>
        <taxon>malvids</taxon>
        <taxon>Brassicales</taxon>
        <taxon>Brassicaceae</taxon>
        <taxon>Camelineae</taxon>
        <taxon>Arabidopsis</taxon>
    </lineage>
</organism>
<dbReference type="Gene3D" id="3.30.730.10">
    <property type="entry name" value="AP2/ERF domain"/>
    <property type="match status" value="1"/>
</dbReference>
<accession>A0A8S1ZK56</accession>
<keyword evidence="5" id="KW-0010">Activator</keyword>
<evidence type="ECO:0000256" key="2">
    <source>
        <dbReference type="ARBA" id="ARBA00022745"/>
    </source>
</evidence>
<keyword evidence="7" id="KW-0539">Nucleus</keyword>
<dbReference type="GO" id="GO:0009873">
    <property type="term" value="P:ethylene-activated signaling pathway"/>
    <property type="evidence" value="ECO:0007669"/>
    <property type="project" value="UniProtKB-KW"/>
</dbReference>
<dbReference type="PROSITE" id="PS51032">
    <property type="entry name" value="AP2_ERF"/>
    <property type="match status" value="1"/>
</dbReference>